<comment type="pathway">
    <text evidence="2">Nucleotide-sugar biosynthesis; UDP-N-acetyl-alpha-D-glucosamine biosynthesis; alpha-D-glucosamine 6-phosphate from D-fructose 6-phosphate: step 1/1.</text>
</comment>
<dbReference type="InterPro" id="IPR006148">
    <property type="entry name" value="Glc/Gal-6P_isomerase"/>
</dbReference>
<proteinExistence type="inferred from homology"/>
<keyword evidence="5 7" id="KW-0378">Hydrolase</keyword>
<dbReference type="GO" id="GO:0006043">
    <property type="term" value="P:glucosamine catabolic process"/>
    <property type="evidence" value="ECO:0007669"/>
    <property type="project" value="TreeGrafter"/>
</dbReference>
<reference evidence="10" key="3">
    <citation type="journal article" date="2016" name="Gigascience">
        <title>De novo construction of an expanded transcriptome assembly for the western tarnished plant bug, Lygus hesperus.</title>
        <authorList>
            <person name="Tassone E.E."/>
            <person name="Geib S.M."/>
            <person name="Hall B."/>
            <person name="Fabrick J.A."/>
            <person name="Brent C.S."/>
            <person name="Hull J.J."/>
        </authorList>
    </citation>
    <scope>NUCLEOTIDE SEQUENCE</scope>
</reference>
<dbReference type="PANTHER" id="PTHR11280:SF5">
    <property type="entry name" value="GLUCOSAMINE-6-PHOSPHATE ISOMERASE"/>
    <property type="match status" value="1"/>
</dbReference>
<dbReference type="PROSITE" id="PS01161">
    <property type="entry name" value="GLC_GALNAC_ISOMERASE"/>
    <property type="match status" value="1"/>
</dbReference>
<dbReference type="GO" id="GO:0042802">
    <property type="term" value="F:identical protein binding"/>
    <property type="evidence" value="ECO:0007669"/>
    <property type="project" value="TreeGrafter"/>
</dbReference>
<keyword evidence="9" id="KW-0413">Isomerase</keyword>
<gene>
    <name evidence="9" type="primary">Gnpda1_8</name>
    <name evidence="10" type="synonym">Gnpda1_1</name>
    <name evidence="9" type="ORF">CM83_98722</name>
    <name evidence="10" type="ORF">g.93850</name>
</gene>
<evidence type="ECO:0000256" key="1">
    <source>
        <dbReference type="ARBA" id="ARBA00000644"/>
    </source>
</evidence>
<dbReference type="NCBIfam" id="TIGR00502">
    <property type="entry name" value="nagB"/>
    <property type="match status" value="1"/>
</dbReference>
<evidence type="ECO:0000256" key="6">
    <source>
        <dbReference type="ARBA" id="ARBA00049961"/>
    </source>
</evidence>
<evidence type="ECO:0000256" key="2">
    <source>
        <dbReference type="ARBA" id="ARBA00004775"/>
    </source>
</evidence>
<evidence type="ECO:0000259" key="8">
    <source>
        <dbReference type="Pfam" id="PF01182"/>
    </source>
</evidence>
<dbReference type="InterPro" id="IPR037171">
    <property type="entry name" value="NagB/RpiA_transferase-like"/>
</dbReference>
<dbReference type="AlphaFoldDB" id="A0A0A9Y984"/>
<dbReference type="EC" id="3.5.99.6" evidence="7"/>
<dbReference type="InterPro" id="IPR018321">
    <property type="entry name" value="Glucosamine6P_isomerase_CS"/>
</dbReference>
<comment type="similarity">
    <text evidence="3 7">Belongs to the glucosamine/galactosamine-6-phosphate isomerase family.</text>
</comment>
<dbReference type="GO" id="GO:0016853">
    <property type="term" value="F:isomerase activity"/>
    <property type="evidence" value="ECO:0007669"/>
    <property type="project" value="UniProtKB-KW"/>
</dbReference>
<dbReference type="GO" id="GO:0006046">
    <property type="term" value="P:N-acetylglucosamine catabolic process"/>
    <property type="evidence" value="ECO:0007669"/>
    <property type="project" value="TreeGrafter"/>
</dbReference>
<comment type="catalytic activity">
    <reaction evidence="1 7">
        <text>alpha-D-glucosamine 6-phosphate + H2O = beta-D-fructose 6-phosphate + NH4(+)</text>
        <dbReference type="Rhea" id="RHEA:12172"/>
        <dbReference type="ChEBI" id="CHEBI:15377"/>
        <dbReference type="ChEBI" id="CHEBI:28938"/>
        <dbReference type="ChEBI" id="CHEBI:57634"/>
        <dbReference type="ChEBI" id="CHEBI:75989"/>
        <dbReference type="EC" id="3.5.99.6"/>
    </reaction>
</comment>
<dbReference type="CDD" id="cd01399">
    <property type="entry name" value="GlcN6P_deaminase"/>
    <property type="match status" value="1"/>
</dbReference>
<keyword evidence="7" id="KW-0963">Cytoplasm</keyword>
<keyword evidence="7" id="KW-0119">Carbohydrate metabolism</keyword>
<evidence type="ECO:0000313" key="9">
    <source>
        <dbReference type="EMBL" id="JAG29607.1"/>
    </source>
</evidence>
<dbReference type="EMBL" id="GDHC01009899">
    <property type="protein sequence ID" value="JAQ08730.1"/>
    <property type="molecule type" value="Transcribed_RNA"/>
</dbReference>
<evidence type="ECO:0000256" key="4">
    <source>
        <dbReference type="ARBA" id="ARBA00011643"/>
    </source>
</evidence>
<comment type="subcellular location">
    <subcellularLocation>
        <location evidence="7">Cytoplasm</location>
    </subcellularLocation>
</comment>
<sequence>MDEYVGILRNHPESYHSFMFNKFFKHIDIESKHVHILNGEAPDLLAECKRYENDIKAEGGIELFLAGLGPDGHIAFNEPGSSLTSRTRIKSLAYETVVANARFFNNDITAVPHTALTVGVGTVMDAREIVLLASGMHKAHALAKCVEEGVNHMYTMSALQMHPNALIVCDEDATMEFRVRTVKYFKGLEKTAQSF</sequence>
<organism evidence="9">
    <name type="scientific">Lygus hesperus</name>
    <name type="common">Western plant bug</name>
    <dbReference type="NCBI Taxonomy" id="30085"/>
    <lineage>
        <taxon>Eukaryota</taxon>
        <taxon>Metazoa</taxon>
        <taxon>Ecdysozoa</taxon>
        <taxon>Arthropoda</taxon>
        <taxon>Hexapoda</taxon>
        <taxon>Insecta</taxon>
        <taxon>Pterygota</taxon>
        <taxon>Neoptera</taxon>
        <taxon>Paraneoptera</taxon>
        <taxon>Hemiptera</taxon>
        <taxon>Heteroptera</taxon>
        <taxon>Panheteroptera</taxon>
        <taxon>Cimicomorpha</taxon>
        <taxon>Miridae</taxon>
        <taxon>Mirini</taxon>
        <taxon>Lygus</taxon>
    </lineage>
</organism>
<protein>
    <recommendedName>
        <fullName evidence="7">Glucosamine-6-phosphate isomerase</fullName>
        <ecNumber evidence="7">3.5.99.6</ecNumber>
    </recommendedName>
    <alternativeName>
        <fullName evidence="7">Glucosamine-6-phosphate isomerase</fullName>
    </alternativeName>
</protein>
<dbReference type="GO" id="GO:0019262">
    <property type="term" value="P:N-acetylneuraminate catabolic process"/>
    <property type="evidence" value="ECO:0007669"/>
    <property type="project" value="TreeGrafter"/>
</dbReference>
<dbReference type="InterPro" id="IPR004547">
    <property type="entry name" value="Glucosamine6P_isomerase"/>
</dbReference>
<reference evidence="9" key="2">
    <citation type="submission" date="2014-07" db="EMBL/GenBank/DDBJ databases">
        <authorList>
            <person name="Hull J."/>
        </authorList>
    </citation>
    <scope>NUCLEOTIDE SEQUENCE</scope>
</reference>
<dbReference type="PANTHER" id="PTHR11280">
    <property type="entry name" value="GLUCOSAMINE-6-PHOSPHATE ISOMERASE"/>
    <property type="match status" value="1"/>
</dbReference>
<reference evidence="9" key="1">
    <citation type="journal article" date="2014" name="PLoS ONE">
        <title>Transcriptome-Based Identification of ABC Transporters in the Western Tarnished Plant Bug Lygus hesperus.</title>
        <authorList>
            <person name="Hull J.J."/>
            <person name="Chaney K."/>
            <person name="Geib S.M."/>
            <person name="Fabrick J.A."/>
            <person name="Brent C.S."/>
            <person name="Walsh D."/>
            <person name="Lavine L.C."/>
        </authorList>
    </citation>
    <scope>NUCLEOTIDE SEQUENCE</scope>
</reference>
<comment type="subunit">
    <text evidence="4 7">Homohexamer.</text>
</comment>
<dbReference type="Gene3D" id="3.40.50.1360">
    <property type="match status" value="1"/>
</dbReference>
<dbReference type="GO" id="GO:0004342">
    <property type="term" value="F:glucosamine-6-phosphate deaminase activity"/>
    <property type="evidence" value="ECO:0007669"/>
    <property type="project" value="UniProtKB-UniRule"/>
</dbReference>
<name>A0A0A9Y984_LYGHE</name>
<comment type="function">
    <text evidence="6">Catalyzes the reversible conversion of alpha-D-glucosamine 6-phosphate (GlcN-6P) into beta-D-fructose 6-phosphate (Fru-6P) and ammonium ion, a regulatory reaction step in de novo uridine diphosphate-N-acetyl-alpha-D-glucosamine (UDP-GlcNAc) biosynthesis via hexosamine pathway.</text>
</comment>
<dbReference type="GO" id="GO:0005975">
    <property type="term" value="P:carbohydrate metabolic process"/>
    <property type="evidence" value="ECO:0007669"/>
    <property type="project" value="InterPro"/>
</dbReference>
<evidence type="ECO:0000313" key="10">
    <source>
        <dbReference type="EMBL" id="JAQ08730.1"/>
    </source>
</evidence>
<evidence type="ECO:0000256" key="7">
    <source>
        <dbReference type="RuleBase" id="RU361197"/>
    </source>
</evidence>
<evidence type="ECO:0000256" key="3">
    <source>
        <dbReference type="ARBA" id="ARBA00005526"/>
    </source>
</evidence>
<dbReference type="GO" id="GO:0005737">
    <property type="term" value="C:cytoplasm"/>
    <property type="evidence" value="ECO:0007669"/>
    <property type="project" value="UniProtKB-SubCell"/>
</dbReference>
<accession>A0A0A9Y984</accession>
<dbReference type="Pfam" id="PF01182">
    <property type="entry name" value="Glucosamine_iso"/>
    <property type="match status" value="1"/>
</dbReference>
<evidence type="ECO:0000256" key="5">
    <source>
        <dbReference type="ARBA" id="ARBA00022801"/>
    </source>
</evidence>
<dbReference type="EMBL" id="GBHO01013997">
    <property type="protein sequence ID" value="JAG29607.1"/>
    <property type="molecule type" value="Transcribed_RNA"/>
</dbReference>
<dbReference type="SUPFAM" id="SSF100950">
    <property type="entry name" value="NagB/RpiA/CoA transferase-like"/>
    <property type="match status" value="1"/>
</dbReference>
<feature type="domain" description="Glucosamine/galactosamine-6-phosphate isomerase" evidence="8">
    <location>
        <begin position="10"/>
        <end position="159"/>
    </location>
</feature>